<comment type="caution">
    <text evidence="3">The sequence shown here is derived from an EMBL/GenBank/DDBJ whole genome shotgun (WGS) entry which is preliminary data.</text>
</comment>
<reference evidence="4" key="1">
    <citation type="submission" date="2019-07" db="EMBL/GenBank/DDBJ databases">
        <title>Arthrobacter KR32 sp. nov., isolated from mountain cheese made of cows milk.</title>
        <authorList>
            <person name="Flegler A."/>
        </authorList>
    </citation>
    <scope>NUCLEOTIDE SEQUENCE [LARGE SCALE GENOMIC DNA]</scope>
    <source>
        <strain evidence="4">KR32</strain>
    </source>
</reference>
<evidence type="ECO:0000256" key="2">
    <source>
        <dbReference type="SAM" id="Phobius"/>
    </source>
</evidence>
<dbReference type="OrthoDB" id="4955106at2"/>
<evidence type="ECO:0008006" key="5">
    <source>
        <dbReference type="Google" id="ProtNLM"/>
    </source>
</evidence>
<dbReference type="AlphaFoldDB" id="A0A7X1NP54"/>
<proteinExistence type="predicted"/>
<feature type="region of interest" description="Disordered" evidence="1">
    <location>
        <begin position="31"/>
        <end position="93"/>
    </location>
</feature>
<organism evidence="3 4">
    <name type="scientific">Arthrobacter bussei</name>
    <dbReference type="NCBI Taxonomy" id="2594179"/>
    <lineage>
        <taxon>Bacteria</taxon>
        <taxon>Bacillati</taxon>
        <taxon>Actinomycetota</taxon>
        <taxon>Actinomycetes</taxon>
        <taxon>Micrococcales</taxon>
        <taxon>Micrococcaceae</taxon>
        <taxon>Arthrobacter</taxon>
    </lineage>
</organism>
<keyword evidence="2" id="KW-1133">Transmembrane helix</keyword>
<accession>A0A7X1NP54</accession>
<name>A0A7X1NP54_9MICC</name>
<evidence type="ECO:0000256" key="1">
    <source>
        <dbReference type="SAM" id="MobiDB-lite"/>
    </source>
</evidence>
<evidence type="ECO:0000313" key="3">
    <source>
        <dbReference type="EMBL" id="MPY10350.1"/>
    </source>
</evidence>
<keyword evidence="2" id="KW-0812">Transmembrane</keyword>
<feature type="compositionally biased region" description="Basic and acidic residues" evidence="1">
    <location>
        <begin position="65"/>
        <end position="93"/>
    </location>
</feature>
<sequence length="93" mass="10434">MRLEGWHIIVILGFLLVVAVIVGAVLLTSAARRGTRPHSGQQPPGAPLSGARPDTLHPPRTKKDRLREIDDLHRRGVVSEHEHRETRKRTLDD</sequence>
<dbReference type="EMBL" id="VJXX01000001">
    <property type="protein sequence ID" value="MPY10350.1"/>
    <property type="molecule type" value="Genomic_DNA"/>
</dbReference>
<keyword evidence="2" id="KW-0472">Membrane</keyword>
<dbReference type="Proteomes" id="UP000326464">
    <property type="component" value="Unassembled WGS sequence"/>
</dbReference>
<gene>
    <name evidence="3" type="ORF">FNH21_06380</name>
</gene>
<evidence type="ECO:0000313" key="4">
    <source>
        <dbReference type="Proteomes" id="UP000326464"/>
    </source>
</evidence>
<dbReference type="RefSeq" id="WP_152813152.1">
    <property type="nucleotide sequence ID" value="NZ_VJXX01000001.1"/>
</dbReference>
<keyword evidence="4" id="KW-1185">Reference proteome</keyword>
<protein>
    <recommendedName>
        <fullName evidence="5">SHOCT domain-containing protein</fullName>
    </recommendedName>
</protein>
<feature type="transmembrane region" description="Helical" evidence="2">
    <location>
        <begin position="6"/>
        <end position="27"/>
    </location>
</feature>